<dbReference type="GO" id="GO:0006493">
    <property type="term" value="P:protein O-linked glycosylation"/>
    <property type="evidence" value="ECO:0007669"/>
    <property type="project" value="InterPro"/>
</dbReference>
<dbReference type="OrthoDB" id="7058953at2"/>
<feature type="repeat" description="TPR" evidence="8">
    <location>
        <begin position="112"/>
        <end position="145"/>
    </location>
</feature>
<keyword evidence="4" id="KW-0328">Glycosyltransferase</keyword>
<gene>
    <name evidence="10" type="ORF">THSYN_28870</name>
</gene>
<reference evidence="10 11" key="1">
    <citation type="submission" date="2017-03" db="EMBL/GenBank/DDBJ databases">
        <title>Complete genome sequence of Candidatus 'Thiodictyon syntrophicum' sp. nov. strain Cad16T, a photolithoautotroph purple sulfur bacterium isolated from an alpine meromictic lake.</title>
        <authorList>
            <person name="Luedin S.M."/>
            <person name="Pothier J.F."/>
            <person name="Danza F."/>
            <person name="Storelli N."/>
            <person name="Wittwer M."/>
            <person name="Tonolla M."/>
        </authorList>
    </citation>
    <scope>NUCLEOTIDE SEQUENCE [LARGE SCALE GENOMIC DNA]</scope>
    <source>
        <strain evidence="10 11">Cad16T</strain>
    </source>
</reference>
<dbReference type="PROSITE" id="PS50293">
    <property type="entry name" value="TPR_REGION"/>
    <property type="match status" value="2"/>
</dbReference>
<dbReference type="AlphaFoldDB" id="A0A2K8UG69"/>
<evidence type="ECO:0000256" key="4">
    <source>
        <dbReference type="ARBA" id="ARBA00022676"/>
    </source>
</evidence>
<dbReference type="Gene3D" id="3.40.50.2000">
    <property type="entry name" value="Glycogen Phosphorylase B"/>
    <property type="match status" value="1"/>
</dbReference>
<feature type="repeat" description="TPR" evidence="8">
    <location>
        <begin position="10"/>
        <end position="43"/>
    </location>
</feature>
<dbReference type="RefSeq" id="WP_100922199.1">
    <property type="nucleotide sequence ID" value="NZ_CP020370.1"/>
</dbReference>
<comment type="similarity">
    <text evidence="2">Belongs to the glycosyltransferase 41 family. O-GlcNAc transferase subfamily.</text>
</comment>
<dbReference type="SUPFAM" id="SSF48452">
    <property type="entry name" value="TPR-like"/>
    <property type="match status" value="1"/>
</dbReference>
<evidence type="ECO:0000313" key="11">
    <source>
        <dbReference type="Proteomes" id="UP000232638"/>
    </source>
</evidence>
<evidence type="ECO:0000256" key="8">
    <source>
        <dbReference type="PROSITE-ProRule" id="PRU00339"/>
    </source>
</evidence>
<dbReference type="Gene3D" id="1.25.40.10">
    <property type="entry name" value="Tetratricopeptide repeat domain"/>
    <property type="match status" value="4"/>
</dbReference>
<dbReference type="KEGG" id="tsy:THSYN_28870"/>
<feature type="repeat" description="TPR" evidence="8">
    <location>
        <begin position="78"/>
        <end position="111"/>
    </location>
</feature>
<dbReference type="Pfam" id="PF13844">
    <property type="entry name" value="Glyco_transf_41"/>
    <property type="match status" value="2"/>
</dbReference>
<sequence>MTARPSATTPQALLNQALAFHQAGQLGQATALYRQLLQAQPRNADVLWLLGSLECQVGHLEQGAALLSRLVEIAPDHAYAHYNLGLALNKLGRLEEAIASYAKALAIKPDYAEAHINRGTALRDLNRWGEALASYEQALAVRPDYAEAYYNRGLALGQLERPGEALASYAQALAINPGYAEAHAQRGEILFAASRFEEALAGFEQALAITPTLDFLRGQALYARLYLCDWRLFDTERERLAEQLANNETVSSPFPLLALIDAPQVHRRAAELYAAVRYPAGHGVPEIAKRGRRERIRIGYFSADFRHHPMMHLMAEMFELHDRRRFELIAFSFGPDTGDSWRERAARAFDQFIDIRSLSDREAAALARNLELDLAIDLNGFTLGCRPGIFADRAAPIQVSYLGYPGTMGAPYIDYLLADRTLIPADAQQHYCEKIVYLPDTYQANCREQELSDKEIGRAGLGLPASGFVFCSFNTHYKITPDVFDSWLRIITRVPDSVLWLLVGNQTARLNLGKRAAQAGVDPQRLIFAAGLPTAEHLNRLRSADLFLDTFPYTAHTTASDALRMGLPIVTRSGQSFASRVAASLLKVVGVPDLITTTPQEYEALAVTLATQPEQLAAVRQRLLANLPTCALFDAERFTRAIESAYIAMYERYQDDLPPDHIVVT</sequence>
<keyword evidence="5" id="KW-0808">Transferase</keyword>
<evidence type="ECO:0000256" key="3">
    <source>
        <dbReference type="ARBA" id="ARBA00011970"/>
    </source>
</evidence>
<organism evidence="10 11">
    <name type="scientific">Candidatus Thiodictyon syntrophicum</name>
    <dbReference type="NCBI Taxonomy" id="1166950"/>
    <lineage>
        <taxon>Bacteria</taxon>
        <taxon>Pseudomonadati</taxon>
        <taxon>Pseudomonadota</taxon>
        <taxon>Gammaproteobacteria</taxon>
        <taxon>Chromatiales</taxon>
        <taxon>Chromatiaceae</taxon>
        <taxon>Thiodictyon</taxon>
    </lineage>
</organism>
<dbReference type="InterPro" id="IPR029489">
    <property type="entry name" value="OGT/SEC/SPY_C"/>
</dbReference>
<protein>
    <recommendedName>
        <fullName evidence="3">protein O-GlcNAc transferase</fullName>
        <ecNumber evidence="3">2.4.1.255</ecNumber>
    </recommendedName>
</protein>
<keyword evidence="6" id="KW-0677">Repeat</keyword>
<evidence type="ECO:0000256" key="1">
    <source>
        <dbReference type="ARBA" id="ARBA00004922"/>
    </source>
</evidence>
<dbReference type="PROSITE" id="PS50005">
    <property type="entry name" value="TPR"/>
    <property type="match status" value="5"/>
</dbReference>
<dbReference type="PANTHER" id="PTHR44366">
    <property type="entry name" value="UDP-N-ACETYLGLUCOSAMINE--PEPTIDE N-ACETYLGLUCOSAMINYLTRANSFERASE 110 KDA SUBUNIT"/>
    <property type="match status" value="1"/>
</dbReference>
<dbReference type="InterPro" id="IPR011990">
    <property type="entry name" value="TPR-like_helical_dom_sf"/>
</dbReference>
<evidence type="ECO:0000313" key="10">
    <source>
        <dbReference type="EMBL" id="AUB84550.1"/>
    </source>
</evidence>
<evidence type="ECO:0000256" key="5">
    <source>
        <dbReference type="ARBA" id="ARBA00022679"/>
    </source>
</evidence>
<dbReference type="Gene3D" id="3.40.50.11380">
    <property type="match status" value="1"/>
</dbReference>
<evidence type="ECO:0000256" key="6">
    <source>
        <dbReference type="ARBA" id="ARBA00022737"/>
    </source>
</evidence>
<feature type="domain" description="O-GlcNAc transferase C-terminal" evidence="9">
    <location>
        <begin position="293"/>
        <end position="443"/>
    </location>
</feature>
<evidence type="ECO:0000259" key="9">
    <source>
        <dbReference type="Pfam" id="PF13844"/>
    </source>
</evidence>
<accession>A0A2K8UG69</accession>
<feature type="repeat" description="TPR" evidence="8">
    <location>
        <begin position="180"/>
        <end position="213"/>
    </location>
</feature>
<dbReference type="GO" id="GO:0097363">
    <property type="term" value="F:protein O-acetylglucosaminyltransferase activity"/>
    <property type="evidence" value="ECO:0007669"/>
    <property type="project" value="UniProtKB-EC"/>
</dbReference>
<dbReference type="EMBL" id="CP020370">
    <property type="protein sequence ID" value="AUB84550.1"/>
    <property type="molecule type" value="Genomic_DNA"/>
</dbReference>
<comment type="pathway">
    <text evidence="1">Protein modification; protein glycosylation.</text>
</comment>
<evidence type="ECO:0000256" key="7">
    <source>
        <dbReference type="ARBA" id="ARBA00022803"/>
    </source>
</evidence>
<feature type="repeat" description="TPR" evidence="8">
    <location>
        <begin position="146"/>
        <end position="179"/>
    </location>
</feature>
<dbReference type="InterPro" id="IPR019734">
    <property type="entry name" value="TPR_rpt"/>
</dbReference>
<dbReference type="EC" id="2.4.1.255" evidence="3"/>
<dbReference type="Proteomes" id="UP000232638">
    <property type="component" value="Chromosome"/>
</dbReference>
<evidence type="ECO:0000256" key="2">
    <source>
        <dbReference type="ARBA" id="ARBA00005386"/>
    </source>
</evidence>
<dbReference type="Pfam" id="PF13432">
    <property type="entry name" value="TPR_16"/>
    <property type="match status" value="2"/>
</dbReference>
<keyword evidence="11" id="KW-1185">Reference proteome</keyword>
<dbReference type="PANTHER" id="PTHR44366:SF1">
    <property type="entry name" value="UDP-N-ACETYLGLUCOSAMINE--PEPTIDE N-ACETYLGLUCOSAMINYLTRANSFERASE 110 KDA SUBUNIT"/>
    <property type="match status" value="1"/>
</dbReference>
<dbReference type="InterPro" id="IPR037919">
    <property type="entry name" value="OGT"/>
</dbReference>
<name>A0A2K8UG69_9GAMM</name>
<feature type="domain" description="O-GlcNAc transferase C-terminal" evidence="9">
    <location>
        <begin position="458"/>
        <end position="640"/>
    </location>
</feature>
<proteinExistence type="inferred from homology"/>
<keyword evidence="7 8" id="KW-0802">TPR repeat</keyword>
<dbReference type="SMART" id="SM00028">
    <property type="entry name" value="TPR"/>
    <property type="match status" value="6"/>
</dbReference>
<dbReference type="Pfam" id="PF13414">
    <property type="entry name" value="TPR_11"/>
    <property type="match status" value="1"/>
</dbReference>
<dbReference type="Pfam" id="PF14559">
    <property type="entry name" value="TPR_19"/>
    <property type="match status" value="1"/>
</dbReference>